<proteinExistence type="predicted"/>
<accession>A0A397GTG3</accession>
<dbReference type="AlphaFoldDB" id="A0A397GTG3"/>
<gene>
    <name evidence="2" type="ORF">Glove_441g130</name>
</gene>
<name>A0A397GTG3_9GLOM</name>
<keyword evidence="3" id="KW-1185">Reference proteome</keyword>
<sequence length="226" mass="26314">MVLVVWIGIYNPRPSDGICVDRKPLRKRTTKWSYTKKEKKLGDEKPTRKKIPRLSRINDDNDAYEEFGENLLHPDDSEVLRHKRRPKRPGQPTRKTETAKKTKKTYNGKENNNDDDQHYYLAKETNSPNKEPKEIPKKSNTCQEFEEEEPLSARPEMAKMDYTGENDDVPRNKRKRKEKKKKGTTAEEFEENPNQSVEEEPKKRSKGKKSNLHSNVGHVPFGLGPA</sequence>
<protein>
    <submittedName>
        <fullName evidence="2">Uncharacterized protein</fullName>
    </submittedName>
</protein>
<feature type="compositionally biased region" description="Basic residues" evidence="1">
    <location>
        <begin position="172"/>
        <end position="183"/>
    </location>
</feature>
<feature type="region of interest" description="Disordered" evidence="1">
    <location>
        <begin position="36"/>
        <end position="226"/>
    </location>
</feature>
<dbReference type="EMBL" id="PQFF01000388">
    <property type="protein sequence ID" value="RHZ53549.1"/>
    <property type="molecule type" value="Genomic_DNA"/>
</dbReference>
<evidence type="ECO:0000313" key="3">
    <source>
        <dbReference type="Proteomes" id="UP000266861"/>
    </source>
</evidence>
<dbReference type="Proteomes" id="UP000266861">
    <property type="component" value="Unassembled WGS sequence"/>
</dbReference>
<organism evidence="2 3">
    <name type="scientific">Diversispora epigaea</name>
    <dbReference type="NCBI Taxonomy" id="1348612"/>
    <lineage>
        <taxon>Eukaryota</taxon>
        <taxon>Fungi</taxon>
        <taxon>Fungi incertae sedis</taxon>
        <taxon>Mucoromycota</taxon>
        <taxon>Glomeromycotina</taxon>
        <taxon>Glomeromycetes</taxon>
        <taxon>Diversisporales</taxon>
        <taxon>Diversisporaceae</taxon>
        <taxon>Diversispora</taxon>
    </lineage>
</organism>
<reference evidence="2 3" key="1">
    <citation type="submission" date="2018-08" db="EMBL/GenBank/DDBJ databases">
        <title>Genome and evolution of the arbuscular mycorrhizal fungus Diversispora epigaea (formerly Glomus versiforme) and its bacterial endosymbionts.</title>
        <authorList>
            <person name="Sun X."/>
            <person name="Fei Z."/>
            <person name="Harrison M."/>
        </authorList>
    </citation>
    <scope>NUCLEOTIDE SEQUENCE [LARGE SCALE GENOMIC DNA]</scope>
    <source>
        <strain evidence="2 3">IT104</strain>
    </source>
</reference>
<evidence type="ECO:0000256" key="1">
    <source>
        <dbReference type="SAM" id="MobiDB-lite"/>
    </source>
</evidence>
<evidence type="ECO:0000313" key="2">
    <source>
        <dbReference type="EMBL" id="RHZ53549.1"/>
    </source>
</evidence>
<comment type="caution">
    <text evidence="2">The sequence shown here is derived from an EMBL/GenBank/DDBJ whole genome shotgun (WGS) entry which is preliminary data.</text>
</comment>